<evidence type="ECO:0000256" key="1">
    <source>
        <dbReference type="ARBA" id="ARBA00022603"/>
    </source>
</evidence>
<comment type="catalytic activity">
    <reaction evidence="7">
        <text>a 2'-deoxycytidine in DNA + S-adenosyl-L-methionine = a 5-methyl-2'-deoxycytidine in DNA + S-adenosyl-L-homocysteine + H(+)</text>
        <dbReference type="Rhea" id="RHEA:13681"/>
        <dbReference type="Rhea" id="RHEA-COMP:11369"/>
        <dbReference type="Rhea" id="RHEA-COMP:11370"/>
        <dbReference type="ChEBI" id="CHEBI:15378"/>
        <dbReference type="ChEBI" id="CHEBI:57856"/>
        <dbReference type="ChEBI" id="CHEBI:59789"/>
        <dbReference type="ChEBI" id="CHEBI:85452"/>
        <dbReference type="ChEBI" id="CHEBI:85454"/>
        <dbReference type="EC" id="2.1.1.37"/>
    </reaction>
</comment>
<dbReference type="PROSITE" id="PS51679">
    <property type="entry name" value="SAM_MT_C5"/>
    <property type="match status" value="1"/>
</dbReference>
<accession>E6TU31</accession>
<organism evidence="8 9">
    <name type="scientific">Evansella cellulosilytica (strain ATCC 21833 / DSM 2522 / FERM P-1141 / JCM 9156 / N-4)</name>
    <name type="common">Bacillus cellulosilyticus</name>
    <dbReference type="NCBI Taxonomy" id="649639"/>
    <lineage>
        <taxon>Bacteria</taxon>
        <taxon>Bacillati</taxon>
        <taxon>Bacillota</taxon>
        <taxon>Bacilli</taxon>
        <taxon>Bacillales</taxon>
        <taxon>Bacillaceae</taxon>
        <taxon>Evansella</taxon>
    </lineage>
</organism>
<gene>
    <name evidence="8" type="ordered locus">Bcell_0202</name>
</gene>
<dbReference type="PANTHER" id="PTHR10629:SF52">
    <property type="entry name" value="DNA (CYTOSINE-5)-METHYLTRANSFERASE 1"/>
    <property type="match status" value="1"/>
</dbReference>
<dbReference type="PRINTS" id="PR00105">
    <property type="entry name" value="C5METTRFRASE"/>
</dbReference>
<proteinExistence type="inferred from homology"/>
<evidence type="ECO:0000256" key="6">
    <source>
        <dbReference type="RuleBase" id="RU000416"/>
    </source>
</evidence>
<dbReference type="KEGG" id="bco:Bcell_0202"/>
<dbReference type="RefSeq" id="WP_013486832.1">
    <property type="nucleotide sequence ID" value="NC_014829.1"/>
</dbReference>
<protein>
    <recommendedName>
        <fullName evidence="7">Cytosine-specific methyltransferase</fullName>
        <ecNumber evidence="7">2.1.1.37</ecNumber>
    </recommendedName>
</protein>
<dbReference type="REBASE" id="30740">
    <property type="entry name" value="M.BceNORF202P"/>
</dbReference>
<dbReference type="SUPFAM" id="SSF53335">
    <property type="entry name" value="S-adenosyl-L-methionine-dependent methyltransferases"/>
    <property type="match status" value="1"/>
</dbReference>
<dbReference type="Proteomes" id="UP000001401">
    <property type="component" value="Chromosome"/>
</dbReference>
<comment type="similarity">
    <text evidence="5 6">Belongs to the class I-like SAM-binding methyltransferase superfamily. C5-methyltransferase family.</text>
</comment>
<dbReference type="EC" id="2.1.1.37" evidence="7"/>
<dbReference type="STRING" id="649639.Bcell_0202"/>
<evidence type="ECO:0000256" key="7">
    <source>
        <dbReference type="RuleBase" id="RU000417"/>
    </source>
</evidence>
<feature type="active site" evidence="5">
    <location>
        <position position="92"/>
    </location>
</feature>
<dbReference type="GO" id="GO:0003886">
    <property type="term" value="F:DNA (cytosine-5-)-methyltransferase activity"/>
    <property type="evidence" value="ECO:0007669"/>
    <property type="project" value="UniProtKB-EC"/>
</dbReference>
<name>E6TU31_EVAC2</name>
<evidence type="ECO:0000313" key="9">
    <source>
        <dbReference type="Proteomes" id="UP000001401"/>
    </source>
</evidence>
<evidence type="ECO:0000256" key="2">
    <source>
        <dbReference type="ARBA" id="ARBA00022679"/>
    </source>
</evidence>
<dbReference type="GO" id="GO:0032259">
    <property type="term" value="P:methylation"/>
    <property type="evidence" value="ECO:0007669"/>
    <property type="project" value="UniProtKB-KW"/>
</dbReference>
<keyword evidence="4" id="KW-0680">Restriction system</keyword>
<evidence type="ECO:0000256" key="5">
    <source>
        <dbReference type="PROSITE-ProRule" id="PRU01016"/>
    </source>
</evidence>
<dbReference type="Gene3D" id="3.40.50.150">
    <property type="entry name" value="Vaccinia Virus protein VP39"/>
    <property type="match status" value="1"/>
</dbReference>
<reference evidence="8 9" key="1">
    <citation type="submission" date="2010-12" db="EMBL/GenBank/DDBJ databases">
        <title>Complete sequence of Bacillus cellulosilyticus DSM 2522.</title>
        <authorList>
            <consortium name="US DOE Joint Genome Institute"/>
            <person name="Lucas S."/>
            <person name="Copeland A."/>
            <person name="Lapidus A."/>
            <person name="Cheng J.-F."/>
            <person name="Bruce D."/>
            <person name="Goodwin L."/>
            <person name="Pitluck S."/>
            <person name="Chertkov O."/>
            <person name="Detter J.C."/>
            <person name="Han C."/>
            <person name="Tapia R."/>
            <person name="Land M."/>
            <person name="Hauser L."/>
            <person name="Jeffries C."/>
            <person name="Kyrpides N."/>
            <person name="Ivanova N."/>
            <person name="Mikhailova N."/>
            <person name="Brumm P."/>
            <person name="Mead D."/>
            <person name="Woyke T."/>
        </authorList>
    </citation>
    <scope>NUCLEOTIDE SEQUENCE [LARGE SCALE GENOMIC DNA]</scope>
    <source>
        <strain evidence="9">ATCC 21833 / DSM 2522 / FERM P-1141 / JCM 9156 / N-4</strain>
    </source>
</reference>
<dbReference type="AlphaFoldDB" id="E6TU31"/>
<dbReference type="Gene3D" id="3.90.120.10">
    <property type="entry name" value="DNA Methylase, subunit A, domain 2"/>
    <property type="match status" value="1"/>
</dbReference>
<evidence type="ECO:0000256" key="3">
    <source>
        <dbReference type="ARBA" id="ARBA00022691"/>
    </source>
</evidence>
<dbReference type="InterPro" id="IPR050390">
    <property type="entry name" value="C5-Methyltransferase"/>
</dbReference>
<keyword evidence="9" id="KW-1185">Reference proteome</keyword>
<dbReference type="Pfam" id="PF00145">
    <property type="entry name" value="DNA_methylase"/>
    <property type="match status" value="1"/>
</dbReference>
<keyword evidence="2 5" id="KW-0808">Transferase</keyword>
<dbReference type="NCBIfam" id="TIGR00675">
    <property type="entry name" value="dcm"/>
    <property type="match status" value="1"/>
</dbReference>
<keyword evidence="3 5" id="KW-0949">S-adenosyl-L-methionine</keyword>
<dbReference type="EMBL" id="CP002394">
    <property type="protein sequence ID" value="ADU28491.1"/>
    <property type="molecule type" value="Genomic_DNA"/>
</dbReference>
<sequence>MIFRKGELFNGPGGLALGAKNAGFIHPETGEEWKIQHVWSNDYDSNACKTYGYNICGDENDESVHIGPVENLPIGNKDVIGDIDCFAFGFPCNDYSQVGEKKGLNGTFGPLYSYGIKVLRLYQPKFFIAENVGGLQSANEGQAFVKILSELEEVGYKLTPHLYRFEEYGVPQARHRIIIVGIRNDLAKEGIEFKVPAPTTLASTEYKTSRQAILEPPIPEDAPNHEMPRHTKKVQEMLSYIPAGENAWYLGIPEELRLNVKGARLSSIYKRLDPNRPAYTVTGSGGGGTHMYHWSENRALTNRERARLQTFPDDFMFFGSKEAIRKQIGMAVPPEGAKIVFNAVLKTFAGIEYDSIPPIEKLQLENLRGTKKESVKELVTSL</sequence>
<evidence type="ECO:0000256" key="4">
    <source>
        <dbReference type="ARBA" id="ARBA00022747"/>
    </source>
</evidence>
<dbReference type="GO" id="GO:0003677">
    <property type="term" value="F:DNA binding"/>
    <property type="evidence" value="ECO:0007669"/>
    <property type="project" value="TreeGrafter"/>
</dbReference>
<dbReference type="InterPro" id="IPR029063">
    <property type="entry name" value="SAM-dependent_MTases_sf"/>
</dbReference>
<keyword evidence="1 5" id="KW-0489">Methyltransferase</keyword>
<dbReference type="PROSITE" id="PS00094">
    <property type="entry name" value="C5_MTASE_1"/>
    <property type="match status" value="1"/>
</dbReference>
<evidence type="ECO:0000313" key="8">
    <source>
        <dbReference type="EMBL" id="ADU28491.1"/>
    </source>
</evidence>
<dbReference type="OrthoDB" id="9813719at2"/>
<dbReference type="PANTHER" id="PTHR10629">
    <property type="entry name" value="CYTOSINE-SPECIFIC METHYLTRANSFERASE"/>
    <property type="match status" value="1"/>
</dbReference>
<dbReference type="HOGENOM" id="CLU_006958_2_0_9"/>
<dbReference type="InterPro" id="IPR001525">
    <property type="entry name" value="C5_MeTfrase"/>
</dbReference>
<dbReference type="GO" id="GO:0009307">
    <property type="term" value="P:DNA restriction-modification system"/>
    <property type="evidence" value="ECO:0007669"/>
    <property type="project" value="UniProtKB-KW"/>
</dbReference>
<dbReference type="InterPro" id="IPR018117">
    <property type="entry name" value="C5_DNA_meth_AS"/>
</dbReference>
<dbReference type="GO" id="GO:0044027">
    <property type="term" value="P:negative regulation of gene expression via chromosomal CpG island methylation"/>
    <property type="evidence" value="ECO:0007669"/>
    <property type="project" value="TreeGrafter"/>
</dbReference>
<dbReference type="eggNOG" id="COG0270">
    <property type="taxonomic scope" value="Bacteria"/>
</dbReference>